<keyword evidence="2" id="KW-0809">Transit peptide</keyword>
<dbReference type="InterPro" id="IPR038538">
    <property type="entry name" value="MTERF_sf"/>
</dbReference>
<dbReference type="GO" id="GO:0003676">
    <property type="term" value="F:nucleic acid binding"/>
    <property type="evidence" value="ECO:0007669"/>
    <property type="project" value="InterPro"/>
</dbReference>
<dbReference type="GO" id="GO:0061668">
    <property type="term" value="P:mitochondrial ribosome assembly"/>
    <property type="evidence" value="ECO:0007669"/>
    <property type="project" value="TreeGrafter"/>
</dbReference>
<dbReference type="Gene3D" id="1.25.70.10">
    <property type="entry name" value="Transcription termination factor 3, mitochondrial"/>
    <property type="match status" value="1"/>
</dbReference>
<evidence type="ECO:0000256" key="1">
    <source>
        <dbReference type="ARBA" id="ARBA00007692"/>
    </source>
</evidence>
<name>A0A7R9FNK9_9CRUS</name>
<accession>A0A7R9FNK9</accession>
<dbReference type="GO" id="GO:0005739">
    <property type="term" value="C:mitochondrion"/>
    <property type="evidence" value="ECO:0007669"/>
    <property type="project" value="TreeGrafter"/>
</dbReference>
<evidence type="ECO:0000256" key="2">
    <source>
        <dbReference type="ARBA" id="ARBA00022946"/>
    </source>
</evidence>
<dbReference type="EMBL" id="CAJPEV010002447">
    <property type="protein sequence ID" value="CAG0896920.1"/>
    <property type="molecule type" value="Genomic_DNA"/>
</dbReference>
<sequence>MIGQRFRRVDGLSLNVLALSSQATSQVGLSWCTLRLLKLFARSAWTQRNVEARGSVLPSLEGHPSGIPAFKMPRSDVTGRWMMGENNIHRFARRHLSAISSLEDEKATHLAEQASLDEKELRPFSESDLSVTSQIEEDQSDTDVEDVPPVFRKPRTSEDLDLQSPPLPASFNLAPFVDKSETLQQLVKLGVDLHRIQTKGKGEELAKLDFEKHVAPLIRFLMDLEIETESLGYILSKNFYLLLEGLDTLEERVAYLRAKKFTNNEIGAIVTRTPLFLSLRVETLDERMGWLQKTFRLKGDEVRLVVVKHPRLIVQPMMRFKGLVFSLHEELGFSLPQMKELLLGVPKLFTISTKHLMDRFAFFHREVGMKHEDFLSWPQVLQARLSRTRPRHLFLVRLDRAQYDPKLPLYVCLKDLVVLDDATFCTDIAKTPVEIYNRFLKTL</sequence>
<gene>
    <name evidence="4" type="ORF">DSTB1V02_LOCUS9487</name>
</gene>
<keyword evidence="5" id="KW-1185">Reference proteome</keyword>
<feature type="region of interest" description="Disordered" evidence="3">
    <location>
        <begin position="117"/>
        <end position="164"/>
    </location>
</feature>
<dbReference type="EMBL" id="LR901964">
    <property type="protein sequence ID" value="CAD7249699.1"/>
    <property type="molecule type" value="Genomic_DNA"/>
</dbReference>
<dbReference type="PANTHER" id="PTHR13068">
    <property type="entry name" value="CGI-12 PROTEIN-RELATED"/>
    <property type="match status" value="1"/>
</dbReference>
<dbReference type="AlphaFoldDB" id="A0A7R9FNK9"/>
<evidence type="ECO:0000313" key="5">
    <source>
        <dbReference type="Proteomes" id="UP000677054"/>
    </source>
</evidence>
<evidence type="ECO:0000256" key="3">
    <source>
        <dbReference type="SAM" id="MobiDB-lite"/>
    </source>
</evidence>
<proteinExistence type="inferred from homology"/>
<protein>
    <submittedName>
        <fullName evidence="4">Uncharacterized protein</fullName>
    </submittedName>
</protein>
<evidence type="ECO:0000313" key="4">
    <source>
        <dbReference type="EMBL" id="CAD7249699.1"/>
    </source>
</evidence>
<organism evidence="4">
    <name type="scientific">Darwinula stevensoni</name>
    <dbReference type="NCBI Taxonomy" id="69355"/>
    <lineage>
        <taxon>Eukaryota</taxon>
        <taxon>Metazoa</taxon>
        <taxon>Ecdysozoa</taxon>
        <taxon>Arthropoda</taxon>
        <taxon>Crustacea</taxon>
        <taxon>Oligostraca</taxon>
        <taxon>Ostracoda</taxon>
        <taxon>Podocopa</taxon>
        <taxon>Podocopida</taxon>
        <taxon>Darwinulocopina</taxon>
        <taxon>Darwinuloidea</taxon>
        <taxon>Darwinulidae</taxon>
        <taxon>Darwinula</taxon>
    </lineage>
</organism>
<feature type="compositionally biased region" description="Acidic residues" evidence="3">
    <location>
        <begin position="135"/>
        <end position="146"/>
    </location>
</feature>
<dbReference type="PANTHER" id="PTHR13068:SF112">
    <property type="entry name" value="TRANSCRIPTION TERMINATION FACTOR 3, MITOCHONDRIAL"/>
    <property type="match status" value="1"/>
</dbReference>
<dbReference type="SMART" id="SM00733">
    <property type="entry name" value="Mterf"/>
    <property type="match status" value="5"/>
</dbReference>
<dbReference type="Pfam" id="PF02536">
    <property type="entry name" value="mTERF"/>
    <property type="match status" value="1"/>
</dbReference>
<reference evidence="4" key="1">
    <citation type="submission" date="2020-11" db="EMBL/GenBank/DDBJ databases">
        <authorList>
            <person name="Tran Van P."/>
        </authorList>
    </citation>
    <scope>NUCLEOTIDE SEQUENCE</scope>
</reference>
<dbReference type="OrthoDB" id="637682at2759"/>
<dbReference type="Proteomes" id="UP000677054">
    <property type="component" value="Unassembled WGS sequence"/>
</dbReference>
<dbReference type="InterPro" id="IPR003690">
    <property type="entry name" value="MTERF"/>
</dbReference>
<dbReference type="GO" id="GO:0006390">
    <property type="term" value="P:mitochondrial transcription"/>
    <property type="evidence" value="ECO:0007669"/>
    <property type="project" value="TreeGrafter"/>
</dbReference>
<comment type="similarity">
    <text evidence="1">Belongs to the mTERF family.</text>
</comment>